<dbReference type="RefSeq" id="XP_022470957.1">
    <property type="nucleotide sequence ID" value="XM_022622546.1"/>
</dbReference>
<protein>
    <submittedName>
        <fullName evidence="1">Sugar transporter</fullName>
    </submittedName>
</protein>
<dbReference type="Proteomes" id="UP000176998">
    <property type="component" value="Unassembled WGS sequence"/>
</dbReference>
<keyword evidence="2" id="KW-1185">Reference proteome</keyword>
<accession>A0A1G4AXH9</accession>
<reference evidence="1 2" key="1">
    <citation type="submission" date="2016-09" db="EMBL/GenBank/DDBJ databases">
        <authorList>
            <person name="Capua I."/>
            <person name="De Benedictis P."/>
            <person name="Joannis T."/>
            <person name="Lombin L.H."/>
            <person name="Cattoli G."/>
        </authorList>
    </citation>
    <scope>NUCLEOTIDE SEQUENCE [LARGE SCALE GENOMIC DNA]</scope>
    <source>
        <strain evidence="1 2">IMI 309357</strain>
    </source>
</reference>
<proteinExistence type="predicted"/>
<name>A0A1G4AXH9_9PEZI</name>
<organism evidence="1 2">
    <name type="scientific">Colletotrichum orchidophilum</name>
    <dbReference type="NCBI Taxonomy" id="1209926"/>
    <lineage>
        <taxon>Eukaryota</taxon>
        <taxon>Fungi</taxon>
        <taxon>Dikarya</taxon>
        <taxon>Ascomycota</taxon>
        <taxon>Pezizomycotina</taxon>
        <taxon>Sordariomycetes</taxon>
        <taxon>Hypocreomycetidae</taxon>
        <taxon>Glomerellales</taxon>
        <taxon>Glomerellaceae</taxon>
        <taxon>Colletotrichum</taxon>
    </lineage>
</organism>
<keyword evidence="1" id="KW-0762">Sugar transport</keyword>
<dbReference type="AlphaFoldDB" id="A0A1G4AXH9"/>
<gene>
    <name evidence="1" type="ORF">CORC01_10919</name>
</gene>
<dbReference type="EMBL" id="MJBS01000112">
    <property type="protein sequence ID" value="OHE93793.1"/>
    <property type="molecule type" value="Genomic_DNA"/>
</dbReference>
<evidence type="ECO:0000313" key="1">
    <source>
        <dbReference type="EMBL" id="OHE93793.1"/>
    </source>
</evidence>
<dbReference type="GeneID" id="34564056"/>
<comment type="caution">
    <text evidence="1">The sequence shown here is derived from an EMBL/GenBank/DDBJ whole genome shotgun (WGS) entry which is preliminary data.</text>
</comment>
<sequence>MSQHGPKLAGTAFHFSIARTVLGGGVWSLHISCVGQDYRLSKRIKYDDCAARDAFVSLSGRPVRRVMGHVPRTRSAGDGSCGTMLSWSACVAVGILRVVPVGAPFVLLVLFACLWNTWAVHGWIRRGAAVMNVLTETAGTGSRLQKGEERRRLEPLDNGIELRFSQFTASQNLECARVPPATAALTCTDGSEGPSCHRFARNEASENRRSVCWLYPCECRTNAGFCLWVDEEVALNLRIGESTISSSDSEESMASSCCGVLYVSFVGKLNLIRKEQSMAPSSGIKDFRQASSGLKLALLIRAFNEAPKILKFTRESLLLLTSERHDGLSTMRWKWWFSTMSLDDVILHGPLLGRNELSRSRFETRI</sequence>
<keyword evidence="1" id="KW-0813">Transport</keyword>
<evidence type="ECO:0000313" key="2">
    <source>
        <dbReference type="Proteomes" id="UP000176998"/>
    </source>
</evidence>